<reference evidence="1 2" key="1">
    <citation type="submission" date="2015-11" db="EMBL/GenBank/DDBJ databases">
        <title>Exploring the genomic traits of fungus-feeding bacterial genus Collimonas.</title>
        <authorList>
            <person name="Song C."/>
            <person name="Schmidt R."/>
            <person name="de Jager V."/>
            <person name="Krzyzanowska D."/>
            <person name="Jongedijk E."/>
            <person name="Cankar K."/>
            <person name="Beekwilder J."/>
            <person name="van Veen A."/>
            <person name="de Boer W."/>
            <person name="van Veen J.A."/>
            <person name="Garbeva P."/>
        </authorList>
    </citation>
    <scope>NUCLEOTIDE SEQUENCE [LARGE SCALE GENOMIC DNA]</scope>
    <source>
        <strain evidence="1 2">Ter282</strain>
    </source>
</reference>
<protein>
    <submittedName>
        <fullName evidence="1">Uncharacterized protein</fullName>
    </submittedName>
</protein>
<evidence type="ECO:0000313" key="1">
    <source>
        <dbReference type="EMBL" id="AMP11900.1"/>
    </source>
</evidence>
<dbReference type="AlphaFoldDB" id="A0A127QP61"/>
<accession>A0A127QP61</accession>
<keyword evidence="2" id="KW-1185">Reference proteome</keyword>
<name>A0A127QP61_9BURK</name>
<dbReference type="Proteomes" id="UP000071778">
    <property type="component" value="Chromosome"/>
</dbReference>
<evidence type="ECO:0000313" key="2">
    <source>
        <dbReference type="Proteomes" id="UP000071778"/>
    </source>
</evidence>
<sequence>MKRGGGLYSINDRQIVIGQPRVASAGAAWIAALAYAPAQLPVSL</sequence>
<dbReference type="EMBL" id="CP013235">
    <property type="protein sequence ID" value="AMP11900.1"/>
    <property type="molecule type" value="Genomic_DNA"/>
</dbReference>
<organism evidence="1 2">
    <name type="scientific">Collimonas arenae</name>
    <dbReference type="NCBI Taxonomy" id="279058"/>
    <lineage>
        <taxon>Bacteria</taxon>
        <taxon>Pseudomonadati</taxon>
        <taxon>Pseudomonadota</taxon>
        <taxon>Betaproteobacteria</taxon>
        <taxon>Burkholderiales</taxon>
        <taxon>Oxalobacteraceae</taxon>
        <taxon>Collimonas</taxon>
    </lineage>
</organism>
<proteinExistence type="predicted"/>
<gene>
    <name evidence="1" type="ORF">CAter282_4240</name>
</gene>